<protein>
    <recommendedName>
        <fullName evidence="9">Cobalamin biosynthesis protein CobD</fullName>
    </recommendedName>
</protein>
<dbReference type="KEGG" id="dee:HQN60_13050"/>
<evidence type="ECO:0000313" key="11">
    <source>
        <dbReference type="Proteomes" id="UP000504844"/>
    </source>
</evidence>
<dbReference type="HAMAP" id="MF_00024">
    <property type="entry name" value="CobD_CbiB"/>
    <property type="match status" value="1"/>
</dbReference>
<dbReference type="PANTHER" id="PTHR34308">
    <property type="entry name" value="COBALAMIN BIOSYNTHESIS PROTEIN CBIB"/>
    <property type="match status" value="1"/>
</dbReference>
<dbReference type="EMBL" id="CP054143">
    <property type="protein sequence ID" value="QKJ67561.1"/>
    <property type="molecule type" value="Genomic_DNA"/>
</dbReference>
<accession>A0A6M8SS88</accession>
<evidence type="ECO:0000256" key="4">
    <source>
        <dbReference type="ARBA" id="ARBA00022475"/>
    </source>
</evidence>
<keyword evidence="6 9" id="KW-0812">Transmembrane</keyword>
<dbReference type="UniPathway" id="UPA00148"/>
<dbReference type="AlphaFoldDB" id="A0A6M8SS88"/>
<proteinExistence type="inferred from homology"/>
<comment type="similarity">
    <text evidence="3 9">Belongs to the CobD/CbiB family.</text>
</comment>
<evidence type="ECO:0000256" key="8">
    <source>
        <dbReference type="ARBA" id="ARBA00023136"/>
    </source>
</evidence>
<evidence type="ECO:0000256" key="2">
    <source>
        <dbReference type="ARBA" id="ARBA00004953"/>
    </source>
</evidence>
<comment type="caution">
    <text evidence="9">Lacks conserved residue(s) required for the propagation of feature annotation.</text>
</comment>
<dbReference type="NCBIfam" id="TIGR00380">
    <property type="entry name" value="cobal_cbiB"/>
    <property type="match status" value="1"/>
</dbReference>
<comment type="pathway">
    <text evidence="2 9">Cofactor biosynthesis; adenosylcobalamin biosynthesis.</text>
</comment>
<dbReference type="GO" id="GO:0015420">
    <property type="term" value="F:ABC-type vitamin B12 transporter activity"/>
    <property type="evidence" value="ECO:0007669"/>
    <property type="project" value="UniProtKB-UniRule"/>
</dbReference>
<feature type="transmembrane region" description="Helical" evidence="9">
    <location>
        <begin position="297"/>
        <end position="317"/>
    </location>
</feature>
<evidence type="ECO:0000256" key="3">
    <source>
        <dbReference type="ARBA" id="ARBA00006263"/>
    </source>
</evidence>
<evidence type="ECO:0000256" key="1">
    <source>
        <dbReference type="ARBA" id="ARBA00004651"/>
    </source>
</evidence>
<organism evidence="10 11">
    <name type="scientific">Deefgea piscis</name>
    <dbReference type="NCBI Taxonomy" id="2739061"/>
    <lineage>
        <taxon>Bacteria</taxon>
        <taxon>Pseudomonadati</taxon>
        <taxon>Pseudomonadota</taxon>
        <taxon>Betaproteobacteria</taxon>
        <taxon>Neisseriales</taxon>
        <taxon>Chitinibacteraceae</taxon>
        <taxon>Deefgea</taxon>
    </lineage>
</organism>
<keyword evidence="8 9" id="KW-0472">Membrane</keyword>
<dbReference type="GO" id="GO:0009236">
    <property type="term" value="P:cobalamin biosynthetic process"/>
    <property type="evidence" value="ECO:0007669"/>
    <property type="project" value="UniProtKB-UniRule"/>
</dbReference>
<comment type="subcellular location">
    <subcellularLocation>
        <location evidence="1 9">Cell membrane</location>
        <topology evidence="1 9">Multi-pass membrane protein</topology>
    </subcellularLocation>
</comment>
<feature type="transmembrane region" description="Helical" evidence="9">
    <location>
        <begin position="157"/>
        <end position="179"/>
    </location>
</feature>
<keyword evidence="7 9" id="KW-1133">Transmembrane helix</keyword>
<keyword evidence="5 9" id="KW-0169">Cobalamin biosynthesis</keyword>
<dbReference type="RefSeq" id="WP_173534063.1">
    <property type="nucleotide sequence ID" value="NZ_CP054143.1"/>
</dbReference>
<evidence type="ECO:0000256" key="6">
    <source>
        <dbReference type="ARBA" id="ARBA00022692"/>
    </source>
</evidence>
<dbReference type="PANTHER" id="PTHR34308:SF1">
    <property type="entry name" value="COBALAMIN BIOSYNTHESIS PROTEIN CBIB"/>
    <property type="match status" value="1"/>
</dbReference>
<reference evidence="10 11" key="1">
    <citation type="submission" date="2020-05" db="EMBL/GenBank/DDBJ databases">
        <title>Complete genome sequence of Deefgea sp. D17.</title>
        <authorList>
            <person name="Bae J.-W."/>
            <person name="Han J.E."/>
        </authorList>
    </citation>
    <scope>NUCLEOTIDE SEQUENCE [LARGE SCALE GENOMIC DNA]</scope>
    <source>
        <strain evidence="10 11">D17</strain>
    </source>
</reference>
<evidence type="ECO:0000256" key="9">
    <source>
        <dbReference type="HAMAP-Rule" id="MF_00024"/>
    </source>
</evidence>
<dbReference type="InterPro" id="IPR004485">
    <property type="entry name" value="Cobalamin_biosynth_CobD/CbiB"/>
</dbReference>
<evidence type="ECO:0000313" key="10">
    <source>
        <dbReference type="EMBL" id="QKJ67561.1"/>
    </source>
</evidence>
<evidence type="ECO:0000256" key="7">
    <source>
        <dbReference type="ARBA" id="ARBA00022989"/>
    </source>
</evidence>
<comment type="function">
    <text evidence="9">Converts cobyric acid to cobinamide by the addition of aminopropanol on the F carboxylic group.</text>
</comment>
<feature type="transmembrane region" description="Helical" evidence="9">
    <location>
        <begin position="94"/>
        <end position="116"/>
    </location>
</feature>
<name>A0A6M8SS88_9NEIS</name>
<dbReference type="Proteomes" id="UP000504844">
    <property type="component" value="Chromosome"/>
</dbReference>
<keyword evidence="11" id="KW-1185">Reference proteome</keyword>
<keyword evidence="4 9" id="KW-1003">Cell membrane</keyword>
<gene>
    <name evidence="9 10" type="primary">cobD</name>
    <name evidence="10" type="ORF">HQN60_13050</name>
</gene>
<feature type="transmembrane region" description="Helical" evidence="9">
    <location>
        <begin position="52"/>
        <end position="74"/>
    </location>
</feature>
<dbReference type="Pfam" id="PF03186">
    <property type="entry name" value="CobD_Cbib"/>
    <property type="match status" value="1"/>
</dbReference>
<dbReference type="GO" id="GO:0048472">
    <property type="term" value="F:threonine-phosphate decarboxylase activity"/>
    <property type="evidence" value="ECO:0007669"/>
    <property type="project" value="InterPro"/>
</dbReference>
<dbReference type="GO" id="GO:0005886">
    <property type="term" value="C:plasma membrane"/>
    <property type="evidence" value="ECO:0007669"/>
    <property type="project" value="UniProtKB-SubCell"/>
</dbReference>
<sequence>MVWLNPAGLLVALCVALLLECCWGEPRRYHPLVGFGRLANMLALRLNRGAGLLLRGGLAWLVLVGGALGLFIALRWQVMQFSPLLAYALDAWALWFSLGANSLLAHVAAIGAPLLAGDLPLARAQLQKIVSRDCQALDASQVAAGAVESCLENGADAIFASLFYFMLLGGAGALVHRLANTLDAMWGYKTPQWQRFGCCAARMDDALNWIPARLCALSYALLGQTRLAFMAWRQQAPLWDSPNAGPVMAAGAGALGIRLGGAAPYHGQIELRPELGFGPLASAPDITRSIQLIQTTLACWLGGMVLVLFFAMVIHSGRF</sequence>
<evidence type="ECO:0000256" key="5">
    <source>
        <dbReference type="ARBA" id="ARBA00022573"/>
    </source>
</evidence>